<name>A0A371CJA7_9APHY</name>
<keyword evidence="2" id="KW-1185">Reference proteome</keyword>
<dbReference type="OrthoDB" id="2799691at2759"/>
<evidence type="ECO:0000313" key="2">
    <source>
        <dbReference type="Proteomes" id="UP000256964"/>
    </source>
</evidence>
<accession>A0A371CJA7</accession>
<sequence>MAYNEDMYRYLCGLKNHHRSQDLRKGTFPAPPNFRHLSSLMPGRSEDKAGSFEDLILHRLPEGRSSANIGFISPLVKFAHVDLVHYAMTDDRYPEASFKKGGVMIVELIPGEFAIIVTGGMYTVTVDTCVVVSNMEIIPDIRRCEIRWSLFGSSATERKSWTYLRFGNRSDLATFNKELFCAHSVVAARHSLVHARLYDIAYDIPSKFTRYCRQYLGQDYFDNLSESYTEGSSSQVFDMSGTSCEGMTIVNGLNDERFHLPRMVQRAIALLQHDATRKVALSALAMATQYKSTRTIATAYDIAALSGDLARLAVTQMHLENLPTVELAFVVLAQSLRATIAISEPPASFIGALELPTVITAVYSVLRCPQISYAILTHSIDIIATLTMCHPPQGAASLTPFLAAFARCNNIRVRAIAVAAIIRLPGESDESDGSGSFPMSRLLNAVRNGVPSHIHTQLMASGGANSEIVLILNSSYEFRKLMTAAESSGFEPCVLGRKLAHLVQLHDFAIGEKQTTGNQEVTSIPSWIDCLHLCAAALRRTDGSPSATDLDNADVLEMRFYQYRGELHKAVITGRSAINRNPELAYAYFILSLQDDRECSFRMAKAGLQCPRMTPFLRTQLLCRAATHATQLGLSLLQSPSPLLIERGTTLILEALDDTNVFILQASPDNLWMQVMLNWKVFLLFLVRGPSVNPEFLDLKRTEDMIRLTSDFSDFIRYSIVPKRLTDARELLVSSYVSGSQTWDWLVERYDEHGVNLGDVQVFLVRYAADHSEEV</sequence>
<dbReference type="EMBL" id="KZ857561">
    <property type="protein sequence ID" value="RDX40365.1"/>
    <property type="molecule type" value="Genomic_DNA"/>
</dbReference>
<protein>
    <submittedName>
        <fullName evidence="1">Uncharacterized protein</fullName>
    </submittedName>
</protein>
<reference evidence="1 2" key="1">
    <citation type="journal article" date="2018" name="Biotechnol. Biofuels">
        <title>Integrative visual omics of the white-rot fungus Polyporus brumalis exposes the biotechnological potential of its oxidative enzymes for delignifying raw plant biomass.</title>
        <authorList>
            <person name="Miyauchi S."/>
            <person name="Rancon A."/>
            <person name="Drula E."/>
            <person name="Hage H."/>
            <person name="Chaduli D."/>
            <person name="Favel A."/>
            <person name="Grisel S."/>
            <person name="Henrissat B."/>
            <person name="Herpoel-Gimbert I."/>
            <person name="Ruiz-Duenas F.J."/>
            <person name="Chevret D."/>
            <person name="Hainaut M."/>
            <person name="Lin J."/>
            <person name="Wang M."/>
            <person name="Pangilinan J."/>
            <person name="Lipzen A."/>
            <person name="Lesage-Meessen L."/>
            <person name="Navarro D."/>
            <person name="Riley R."/>
            <person name="Grigoriev I.V."/>
            <person name="Zhou S."/>
            <person name="Raouche S."/>
            <person name="Rosso M.N."/>
        </authorList>
    </citation>
    <scope>NUCLEOTIDE SEQUENCE [LARGE SCALE GENOMIC DNA]</scope>
    <source>
        <strain evidence="1 2">BRFM 1820</strain>
    </source>
</reference>
<organism evidence="1 2">
    <name type="scientific">Lentinus brumalis</name>
    <dbReference type="NCBI Taxonomy" id="2498619"/>
    <lineage>
        <taxon>Eukaryota</taxon>
        <taxon>Fungi</taxon>
        <taxon>Dikarya</taxon>
        <taxon>Basidiomycota</taxon>
        <taxon>Agaricomycotina</taxon>
        <taxon>Agaricomycetes</taxon>
        <taxon>Polyporales</taxon>
        <taxon>Polyporaceae</taxon>
        <taxon>Lentinus</taxon>
    </lineage>
</organism>
<dbReference type="AlphaFoldDB" id="A0A371CJA7"/>
<gene>
    <name evidence="1" type="ORF">OH76DRAFT_1423747</name>
</gene>
<proteinExistence type="predicted"/>
<dbReference type="Proteomes" id="UP000256964">
    <property type="component" value="Unassembled WGS sequence"/>
</dbReference>
<evidence type="ECO:0000313" key="1">
    <source>
        <dbReference type="EMBL" id="RDX40365.1"/>
    </source>
</evidence>